<dbReference type="AlphaFoldDB" id="A0A495A5T8"/>
<name>A0A495A5T8_9MICC</name>
<evidence type="ECO:0000313" key="2">
    <source>
        <dbReference type="Proteomes" id="UP000249516"/>
    </source>
</evidence>
<evidence type="ECO:0000313" key="1">
    <source>
        <dbReference type="EMBL" id="RKQ35044.1"/>
    </source>
</evidence>
<proteinExistence type="predicted"/>
<reference evidence="1 2" key="1">
    <citation type="submission" date="2018-10" db="EMBL/GenBank/DDBJ databases">
        <title>Kocuria tytouropygialis sp. nov., isolated from the uropygial gland of an American barn owl (Tyto furcata).</title>
        <authorList>
            <person name="Braun M.S."/>
            <person name="Wang E."/>
            <person name="Zimmermann S."/>
            <person name="Wagner H."/>
            <person name="Wink M."/>
        </authorList>
    </citation>
    <scope>NUCLEOTIDE SEQUENCE [LARGE SCALE GENOMIC DNA]</scope>
    <source>
        <strain evidence="1 2">442</strain>
    </source>
</reference>
<accession>A0A495A5T8</accession>
<comment type="caution">
    <text evidence="1">The sequence shown here is derived from an EMBL/GenBank/DDBJ whole genome shotgun (WGS) entry which is preliminary data.</text>
</comment>
<dbReference type="Proteomes" id="UP000249516">
    <property type="component" value="Unassembled WGS sequence"/>
</dbReference>
<dbReference type="EMBL" id="PNJG02000002">
    <property type="protein sequence ID" value="RKQ35044.1"/>
    <property type="molecule type" value="Genomic_DNA"/>
</dbReference>
<keyword evidence="2" id="KW-1185">Reference proteome</keyword>
<sequence length="209" mass="23353">MPNYNLDVTVVRGDRRMACKAMDLNTMYTFPLDTDTEERDLVECLLPNGKVRTVRITKVDFLQSPYRQRYGSMPGSLDHIEAHYSTQLVEPAPIDPGHTWHVNAANMQVATGDHSNQTLNVGSTPTELLAVAQGIIALTRTINPEIVDDDADQWDDRVADALEKGAVRTLEEFRDWAIDCVKQTGSAAVVPAMTMLMNQFLHQVMLMAH</sequence>
<gene>
    <name evidence="1" type="ORF">C1C97_007155</name>
</gene>
<organism evidence="1 2">
    <name type="scientific">Kocuria tytonis</name>
    <dbReference type="NCBI Taxonomy" id="2054280"/>
    <lineage>
        <taxon>Bacteria</taxon>
        <taxon>Bacillati</taxon>
        <taxon>Actinomycetota</taxon>
        <taxon>Actinomycetes</taxon>
        <taxon>Micrococcales</taxon>
        <taxon>Micrococcaceae</taxon>
        <taxon>Kocuria</taxon>
    </lineage>
</organism>
<dbReference type="OrthoDB" id="3189478at2"/>
<protein>
    <submittedName>
        <fullName evidence="1">Uncharacterized protein</fullName>
    </submittedName>
</protein>
<dbReference type="RefSeq" id="WP_121030885.1">
    <property type="nucleotide sequence ID" value="NZ_PNJG02000002.1"/>
</dbReference>